<dbReference type="OrthoDB" id="9781481at2"/>
<dbReference type="GO" id="GO:0015666">
    <property type="term" value="F:restriction endodeoxyribonuclease activity"/>
    <property type="evidence" value="ECO:0007669"/>
    <property type="project" value="TreeGrafter"/>
</dbReference>
<keyword evidence="3" id="KW-1185">Reference proteome</keyword>
<dbReference type="RefSeq" id="WP_134368784.1">
    <property type="nucleotide sequence ID" value="NZ_SOGN01000015.1"/>
</dbReference>
<protein>
    <recommendedName>
        <fullName evidence="1">Restriction endonuclease type IV Mrr domain-containing protein</fullName>
    </recommendedName>
</protein>
<dbReference type="InterPro" id="IPR011335">
    <property type="entry name" value="Restrct_endonuc-II-like"/>
</dbReference>
<dbReference type="SUPFAM" id="SSF52980">
    <property type="entry name" value="Restriction endonuclease-like"/>
    <property type="match status" value="1"/>
</dbReference>
<sequence length="786" mass="88952">MYWLLDEQTKEDVRDKVARLVASIAQVTGTTQAEQLFPFVGRKDLRKAETIVRELSDDDGLVVDPFSGSGIFSYAAAKLGRPVNSNEWEPYTQRMSSSPWRLPGESELAQAKKDLIKQLRPVIDDLYRVVCSCGHLHVIDSQFFDRKPLRFRDVTHHVRLGPSGMTMAYRQGHKCPVCGATDKFFDDEDQRHLDEVNSRPIPQKYDQLFSTELIKNSRINLSGPWTTYGNLFPHRSKLAMVAIWEAIDQLKISEHVRLFLQDAFLAIIMQAKFKDYRGKSQDLHVPDVQLREVNLLFRLADSIDKRSAGLRKYPFATNSGTSPISCLDFRDFLVTLSPGSVQLMLTDPPWTEANAYFEKAQVYHPWLGYRLSDDDTRLANEVVVTDAPSRSVEHNETRWWSDLGEFFTGAGSAIEDLGYLALYFRPTPARRWLENINRLKLAARMAGFEPLLTIDVSSADPSMRIQQSAAYVFSADIVFVFIKLPQAVRRHFIRDIDLDHLAYRAASHLQETTAAPISEASWRRGFSDSLIAEGVPEMNLPTNEHIVSELFERYTREVQPGGYLVRPHTPFAGQLFDVPAAERLFAYVPAVVRELTDTDSTFTYDMFLIRLAGYVENGTRMLINDVQGMDMRQILAPYAVALEDGKRFKKRPVPALPQGISQIMELDPYQFEHFAAELLRRQGYTDVAVQGGSGDRGVDIAAIDPSNQSVVVQCKRYIGSVSATPIQRLHSFAITRGATRRIVMTTSWYTRDAKDEALRTGTELIDGTHLEQLVAQFMPDFGVAGD</sequence>
<dbReference type="PANTHER" id="PTHR30015:SF7">
    <property type="entry name" value="TYPE IV METHYL-DIRECTED RESTRICTION ENZYME ECOKMRR"/>
    <property type="match status" value="1"/>
</dbReference>
<dbReference type="GO" id="GO:0003677">
    <property type="term" value="F:DNA binding"/>
    <property type="evidence" value="ECO:0007669"/>
    <property type="project" value="InterPro"/>
</dbReference>
<dbReference type="SUPFAM" id="SSF53335">
    <property type="entry name" value="S-adenosyl-L-methionine-dependent methyltransferases"/>
    <property type="match status" value="2"/>
</dbReference>
<dbReference type="InterPro" id="IPR029063">
    <property type="entry name" value="SAM-dependent_MTases_sf"/>
</dbReference>
<organism evidence="2 3">
    <name type="scientific">Cryobacterium cheniae</name>
    <dbReference type="NCBI Taxonomy" id="1259262"/>
    <lineage>
        <taxon>Bacteria</taxon>
        <taxon>Bacillati</taxon>
        <taxon>Actinomycetota</taxon>
        <taxon>Actinomycetes</taxon>
        <taxon>Micrococcales</taxon>
        <taxon>Microbacteriaceae</taxon>
        <taxon>Cryobacterium</taxon>
    </lineage>
</organism>
<dbReference type="GO" id="GO:0009307">
    <property type="term" value="P:DNA restriction-modification system"/>
    <property type="evidence" value="ECO:0007669"/>
    <property type="project" value="InterPro"/>
</dbReference>
<dbReference type="InterPro" id="IPR011856">
    <property type="entry name" value="tRNA_endonuc-like_dom_sf"/>
</dbReference>
<evidence type="ECO:0000259" key="1">
    <source>
        <dbReference type="Pfam" id="PF04471"/>
    </source>
</evidence>
<feature type="domain" description="Restriction endonuclease type IV Mrr" evidence="1">
    <location>
        <begin position="664"/>
        <end position="773"/>
    </location>
</feature>
<dbReference type="InterPro" id="IPR052906">
    <property type="entry name" value="Type_IV_Methyl-Rstrct_Enzyme"/>
</dbReference>
<dbReference type="Gene3D" id="3.40.1350.10">
    <property type="match status" value="1"/>
</dbReference>
<comment type="caution">
    <text evidence="2">The sequence shown here is derived from an EMBL/GenBank/DDBJ whole genome shotgun (WGS) entry which is preliminary data.</text>
</comment>
<evidence type="ECO:0000313" key="2">
    <source>
        <dbReference type="EMBL" id="TFC83390.1"/>
    </source>
</evidence>
<dbReference type="EMBL" id="SOGN01000015">
    <property type="protein sequence ID" value="TFC83390.1"/>
    <property type="molecule type" value="Genomic_DNA"/>
</dbReference>
<dbReference type="Gene3D" id="3.40.50.150">
    <property type="entry name" value="Vaccinia Virus protein VP39"/>
    <property type="match status" value="1"/>
</dbReference>
<proteinExistence type="predicted"/>
<dbReference type="AlphaFoldDB" id="A0A4R8XX51"/>
<evidence type="ECO:0000313" key="3">
    <source>
        <dbReference type="Proteomes" id="UP000298433"/>
    </source>
</evidence>
<dbReference type="InterPro" id="IPR007560">
    <property type="entry name" value="Restrct_endonuc_IV_Mrr"/>
</dbReference>
<reference evidence="2 3" key="1">
    <citation type="submission" date="2019-03" db="EMBL/GenBank/DDBJ databases">
        <title>Genomics of glacier-inhabiting Cryobacterium strains.</title>
        <authorList>
            <person name="Liu Q."/>
            <person name="Xin Y.-H."/>
        </authorList>
    </citation>
    <scope>NUCLEOTIDE SEQUENCE [LARGE SCALE GENOMIC DNA]</scope>
    <source>
        <strain evidence="2 3">TMT2-48-2</strain>
    </source>
</reference>
<name>A0A4R8XX51_9MICO</name>
<dbReference type="Proteomes" id="UP000298433">
    <property type="component" value="Unassembled WGS sequence"/>
</dbReference>
<gene>
    <name evidence="2" type="ORF">E3T23_02220</name>
</gene>
<dbReference type="PANTHER" id="PTHR30015">
    <property type="entry name" value="MRR RESTRICTION SYSTEM PROTEIN"/>
    <property type="match status" value="1"/>
</dbReference>
<accession>A0A4R8XX51</accession>
<dbReference type="Pfam" id="PF04471">
    <property type="entry name" value="Mrr_cat"/>
    <property type="match status" value="1"/>
</dbReference>